<accession>A0ABT5BEX6</accession>
<dbReference type="Proteomes" id="UP001217838">
    <property type="component" value="Unassembled WGS sequence"/>
</dbReference>
<sequence>MSQSFIDLDERGRVLLDAHPDDTGEAWAAGESSITAFLWSGGQPEAIVIDGFLQTSGQALNERGEVLLLATNEPGRADDDWGISADWTHAVLWQDGAVVATIAAPDGRLFTHGQLNELGHVALSTDYAWNDDVATAPPHTYLWRDGQLVDLGEGSLGDFNDRDEIAGYDDELHEYVMWRQGERHILPRGCDAEWGMGAIHLDEHGRAAASFNCGNPVFSLLWSGDEVIELPTLAGRGMTIEAMNDRGELVGVVRAFGEDDVPVRWDGGDELVVVPLPSGAPSGELGDINERGQFIGAYPGDPFGGDGTHGGFFFVGDEDGTHELPLDELWGSMMLVGEINESGVIVNSMAGDVGDHEHTIVWRPCEADSP</sequence>
<keyword evidence="2" id="KW-1185">Reference proteome</keyword>
<evidence type="ECO:0000313" key="2">
    <source>
        <dbReference type="Proteomes" id="UP001217838"/>
    </source>
</evidence>
<evidence type="ECO:0000313" key="1">
    <source>
        <dbReference type="EMBL" id="MDC0672699.1"/>
    </source>
</evidence>
<proteinExistence type="predicted"/>
<name>A0ABT5BEX6_9BACT</name>
<organism evidence="1 2">
    <name type="scientific">Nannocystis radixulma</name>
    <dbReference type="NCBI Taxonomy" id="2995305"/>
    <lineage>
        <taxon>Bacteria</taxon>
        <taxon>Pseudomonadati</taxon>
        <taxon>Myxococcota</taxon>
        <taxon>Polyangia</taxon>
        <taxon>Nannocystales</taxon>
        <taxon>Nannocystaceae</taxon>
        <taxon>Nannocystis</taxon>
    </lineage>
</organism>
<reference evidence="1 2" key="1">
    <citation type="submission" date="2022-11" db="EMBL/GenBank/DDBJ databases">
        <title>Minimal conservation of predation-associated metabolite biosynthetic gene clusters underscores biosynthetic potential of Myxococcota including descriptions for ten novel species: Archangium lansinium sp. nov., Myxococcus landrumus sp. nov., Nannocystis bai.</title>
        <authorList>
            <person name="Ahearne A."/>
            <person name="Stevens C."/>
            <person name="Dowd S."/>
        </authorList>
    </citation>
    <scope>NUCLEOTIDE SEQUENCE [LARGE SCALE GENOMIC DNA]</scope>
    <source>
        <strain evidence="1 2">NCELM</strain>
    </source>
</reference>
<dbReference type="RefSeq" id="WP_272004674.1">
    <property type="nucleotide sequence ID" value="NZ_JAQNDN010000019.1"/>
</dbReference>
<gene>
    <name evidence="1" type="ORF">POL58_33415</name>
</gene>
<dbReference type="EMBL" id="JAQNDN010000019">
    <property type="protein sequence ID" value="MDC0672699.1"/>
    <property type="molecule type" value="Genomic_DNA"/>
</dbReference>
<comment type="caution">
    <text evidence="1">The sequence shown here is derived from an EMBL/GenBank/DDBJ whole genome shotgun (WGS) entry which is preliminary data.</text>
</comment>
<protein>
    <submittedName>
        <fullName evidence="1">Uncharacterized protein</fullName>
    </submittedName>
</protein>